<name>A0A235BXY0_UNCW3</name>
<dbReference type="EMBL" id="NOZP01000053">
    <property type="protein sequence ID" value="OYD16405.1"/>
    <property type="molecule type" value="Genomic_DNA"/>
</dbReference>
<proteinExistence type="predicted"/>
<sequence>MVPLKAVKHIHDGLVRNRCNQLNLFLSLLWVVKKQLAVSQHYHIQDIGLLQPVKGRAMSLLASEIALLTMF</sequence>
<protein>
    <submittedName>
        <fullName evidence="1">Uncharacterized protein</fullName>
    </submittedName>
</protein>
<evidence type="ECO:0000313" key="1">
    <source>
        <dbReference type="EMBL" id="OYD16405.1"/>
    </source>
</evidence>
<dbReference type="AlphaFoldDB" id="A0A235BXY0"/>
<reference evidence="1 2" key="1">
    <citation type="submission" date="2017-07" db="EMBL/GenBank/DDBJ databases">
        <title>Recovery of genomes from metagenomes via a dereplication, aggregation, and scoring strategy.</title>
        <authorList>
            <person name="Sieber C.M."/>
            <person name="Probst A.J."/>
            <person name="Sharrar A."/>
            <person name="Thomas B.C."/>
            <person name="Hess M."/>
            <person name="Tringe S.G."/>
            <person name="Banfield J.F."/>
        </authorList>
    </citation>
    <scope>NUCLEOTIDE SEQUENCE [LARGE SCALE GENOMIC DNA]</scope>
    <source>
        <strain evidence="1">JGI_Cruoil_03_51_56</strain>
    </source>
</reference>
<evidence type="ECO:0000313" key="2">
    <source>
        <dbReference type="Proteomes" id="UP000215559"/>
    </source>
</evidence>
<organism evidence="1 2">
    <name type="scientific">candidate division WOR-3 bacterium JGI_Cruoil_03_51_56</name>
    <dbReference type="NCBI Taxonomy" id="1973747"/>
    <lineage>
        <taxon>Bacteria</taxon>
        <taxon>Bacteria division WOR-3</taxon>
    </lineage>
</organism>
<gene>
    <name evidence="1" type="ORF">CH330_03030</name>
</gene>
<accession>A0A235BXY0</accession>
<dbReference type="Proteomes" id="UP000215559">
    <property type="component" value="Unassembled WGS sequence"/>
</dbReference>
<comment type="caution">
    <text evidence="1">The sequence shown here is derived from an EMBL/GenBank/DDBJ whole genome shotgun (WGS) entry which is preliminary data.</text>
</comment>